<reference evidence="1 2" key="1">
    <citation type="submission" date="2020-06" db="EMBL/GenBank/DDBJ databases">
        <title>WGS assembly of Ceratodon purpureus strain R40.</title>
        <authorList>
            <person name="Carey S.B."/>
            <person name="Jenkins J."/>
            <person name="Shu S."/>
            <person name="Lovell J.T."/>
            <person name="Sreedasyam A."/>
            <person name="Maumus F."/>
            <person name="Tiley G.P."/>
            <person name="Fernandez-Pozo N."/>
            <person name="Barry K."/>
            <person name="Chen C."/>
            <person name="Wang M."/>
            <person name="Lipzen A."/>
            <person name="Daum C."/>
            <person name="Saski C.A."/>
            <person name="Payton A.C."/>
            <person name="Mcbreen J.C."/>
            <person name="Conrad R.E."/>
            <person name="Kollar L.M."/>
            <person name="Olsson S."/>
            <person name="Huttunen S."/>
            <person name="Landis J.B."/>
            <person name="Wickett N.J."/>
            <person name="Johnson M.G."/>
            <person name="Rensing S.A."/>
            <person name="Grimwood J."/>
            <person name="Schmutz J."/>
            <person name="Mcdaniel S.F."/>
        </authorList>
    </citation>
    <scope>NUCLEOTIDE SEQUENCE [LARGE SCALE GENOMIC DNA]</scope>
    <source>
        <strain evidence="1 2">R40</strain>
    </source>
</reference>
<evidence type="ECO:0000313" key="2">
    <source>
        <dbReference type="Proteomes" id="UP000822688"/>
    </source>
</evidence>
<name>A0A8T0HJW9_CERPU</name>
<sequence length="77" mass="8802">MSPNTANTSQHCSSKDLTLLAAWSRARLSSRARQSALIWMVFNQDLPSYTCTDLIIKLNELTIKSRETNHIKYMTPM</sequence>
<protein>
    <submittedName>
        <fullName evidence="1">Uncharacterized protein</fullName>
    </submittedName>
</protein>
<dbReference type="EMBL" id="CM026427">
    <property type="protein sequence ID" value="KAG0571096.1"/>
    <property type="molecule type" value="Genomic_DNA"/>
</dbReference>
<dbReference type="AlphaFoldDB" id="A0A8T0HJW9"/>
<dbReference type="Proteomes" id="UP000822688">
    <property type="component" value="Chromosome 6"/>
</dbReference>
<comment type="caution">
    <text evidence="1">The sequence shown here is derived from an EMBL/GenBank/DDBJ whole genome shotgun (WGS) entry which is preliminary data.</text>
</comment>
<proteinExistence type="predicted"/>
<keyword evidence="2" id="KW-1185">Reference proteome</keyword>
<evidence type="ECO:0000313" key="1">
    <source>
        <dbReference type="EMBL" id="KAG0571096.1"/>
    </source>
</evidence>
<organism evidence="1 2">
    <name type="scientific">Ceratodon purpureus</name>
    <name type="common">Fire moss</name>
    <name type="synonym">Dicranum purpureum</name>
    <dbReference type="NCBI Taxonomy" id="3225"/>
    <lineage>
        <taxon>Eukaryota</taxon>
        <taxon>Viridiplantae</taxon>
        <taxon>Streptophyta</taxon>
        <taxon>Embryophyta</taxon>
        <taxon>Bryophyta</taxon>
        <taxon>Bryophytina</taxon>
        <taxon>Bryopsida</taxon>
        <taxon>Dicranidae</taxon>
        <taxon>Pseudoditrichales</taxon>
        <taxon>Ditrichaceae</taxon>
        <taxon>Ceratodon</taxon>
    </lineage>
</organism>
<accession>A0A8T0HJW9</accession>
<gene>
    <name evidence="1" type="ORF">KC19_6G210700</name>
</gene>